<evidence type="ECO:0000313" key="3">
    <source>
        <dbReference type="Proteomes" id="UP001230504"/>
    </source>
</evidence>
<reference evidence="2" key="1">
    <citation type="submission" date="2021-06" db="EMBL/GenBank/DDBJ databases">
        <title>Comparative genomics, transcriptomics and evolutionary studies reveal genomic signatures of adaptation to plant cell wall in hemibiotrophic fungi.</title>
        <authorList>
            <consortium name="DOE Joint Genome Institute"/>
            <person name="Baroncelli R."/>
            <person name="Diaz J.F."/>
            <person name="Benocci T."/>
            <person name="Peng M."/>
            <person name="Battaglia E."/>
            <person name="Haridas S."/>
            <person name="Andreopoulos W."/>
            <person name="Labutti K."/>
            <person name="Pangilinan J."/>
            <person name="Floch G.L."/>
            <person name="Makela M.R."/>
            <person name="Henrissat B."/>
            <person name="Grigoriev I.V."/>
            <person name="Crouch J.A."/>
            <person name="De Vries R.P."/>
            <person name="Sukno S.A."/>
            <person name="Thon M.R."/>
        </authorList>
    </citation>
    <scope>NUCLEOTIDE SEQUENCE</scope>
    <source>
        <strain evidence="2">CBS 125086</strain>
    </source>
</reference>
<comment type="caution">
    <text evidence="2">The sequence shown here is derived from an EMBL/GenBank/DDBJ whole genome shotgun (WGS) entry which is preliminary data.</text>
</comment>
<accession>A0AAD8PLW3</accession>
<dbReference type="Pfam" id="PF26534">
    <property type="entry name" value="NTF2_7"/>
    <property type="match status" value="1"/>
</dbReference>
<name>A0AAD8PLW3_9PEZI</name>
<dbReference type="InterPro" id="IPR032710">
    <property type="entry name" value="NTF2-like_dom_sf"/>
</dbReference>
<evidence type="ECO:0000259" key="1">
    <source>
        <dbReference type="Pfam" id="PF26534"/>
    </source>
</evidence>
<dbReference type="Proteomes" id="UP001230504">
    <property type="component" value="Unassembled WGS sequence"/>
</dbReference>
<protein>
    <recommendedName>
        <fullName evidence="1">NTF2-like domain-containing protein</fullName>
    </recommendedName>
</protein>
<proteinExistence type="predicted"/>
<dbReference type="Gene3D" id="3.10.450.50">
    <property type="match status" value="1"/>
</dbReference>
<organism evidence="2 3">
    <name type="scientific">Colletotrichum navitas</name>
    <dbReference type="NCBI Taxonomy" id="681940"/>
    <lineage>
        <taxon>Eukaryota</taxon>
        <taxon>Fungi</taxon>
        <taxon>Dikarya</taxon>
        <taxon>Ascomycota</taxon>
        <taxon>Pezizomycotina</taxon>
        <taxon>Sordariomycetes</taxon>
        <taxon>Hypocreomycetidae</taxon>
        <taxon>Glomerellales</taxon>
        <taxon>Glomerellaceae</taxon>
        <taxon>Colletotrichum</taxon>
        <taxon>Colletotrichum graminicola species complex</taxon>
    </lineage>
</organism>
<feature type="non-terminal residue" evidence="2">
    <location>
        <position position="1"/>
    </location>
</feature>
<feature type="non-terminal residue" evidence="2">
    <location>
        <position position="145"/>
    </location>
</feature>
<dbReference type="InterPro" id="IPR058645">
    <property type="entry name" value="NTF2-like_dom_7"/>
</dbReference>
<sequence length="145" mass="15856">CLSPEDGLQVATVFQQLIRNYSVEVADQLLAADVVAHCDGMNELAGKPLGAPTYHDREELKAALEWQSRRPTPVTLQTVDAVSCNTIVLKWTATFGEAKLSVRGIQILEVIRDSSSYGWAIKSIDTEFNSLAYLVNLGGVYKMPG</sequence>
<dbReference type="GeneID" id="85437544"/>
<dbReference type="RefSeq" id="XP_060408203.1">
    <property type="nucleotide sequence ID" value="XM_060553304.1"/>
</dbReference>
<dbReference type="EMBL" id="JAHLJV010000115">
    <property type="protein sequence ID" value="KAK1570021.1"/>
    <property type="molecule type" value="Genomic_DNA"/>
</dbReference>
<dbReference type="SUPFAM" id="SSF54427">
    <property type="entry name" value="NTF2-like"/>
    <property type="match status" value="1"/>
</dbReference>
<dbReference type="AlphaFoldDB" id="A0AAD8PLW3"/>
<feature type="domain" description="NTF2-like" evidence="1">
    <location>
        <begin position="1"/>
        <end position="139"/>
    </location>
</feature>
<keyword evidence="3" id="KW-1185">Reference proteome</keyword>
<evidence type="ECO:0000313" key="2">
    <source>
        <dbReference type="EMBL" id="KAK1570021.1"/>
    </source>
</evidence>
<gene>
    <name evidence="2" type="ORF">LY79DRAFT_488266</name>
</gene>